<name>A0AA88YJ69_PINIB</name>
<feature type="region of interest" description="Disordered" evidence="5">
    <location>
        <begin position="1"/>
        <end position="30"/>
    </location>
</feature>
<dbReference type="GO" id="GO:0005525">
    <property type="term" value="F:GTP binding"/>
    <property type="evidence" value="ECO:0007669"/>
    <property type="project" value="UniProtKB-KW"/>
</dbReference>
<dbReference type="Gene3D" id="3.40.50.300">
    <property type="entry name" value="P-loop containing nucleotide triphosphate hydrolases"/>
    <property type="match status" value="2"/>
</dbReference>
<dbReference type="EMBL" id="VSWD01000006">
    <property type="protein sequence ID" value="KAK3100464.1"/>
    <property type="molecule type" value="Genomic_DNA"/>
</dbReference>
<dbReference type="PANTHER" id="PTHR10903:SF184">
    <property type="entry name" value="GTP-BINDING PROTEIN A"/>
    <property type="match status" value="1"/>
</dbReference>
<feature type="domain" description="AIG1-type G" evidence="6">
    <location>
        <begin position="529"/>
        <end position="731"/>
    </location>
</feature>
<keyword evidence="4" id="KW-0175">Coiled coil</keyword>
<evidence type="ECO:0000256" key="2">
    <source>
        <dbReference type="ARBA" id="ARBA00022741"/>
    </source>
</evidence>
<feature type="region of interest" description="Disordered" evidence="5">
    <location>
        <begin position="391"/>
        <end position="438"/>
    </location>
</feature>
<evidence type="ECO:0000256" key="1">
    <source>
        <dbReference type="ARBA" id="ARBA00008535"/>
    </source>
</evidence>
<feature type="compositionally biased region" description="Polar residues" evidence="5">
    <location>
        <begin position="402"/>
        <end position="411"/>
    </location>
</feature>
<evidence type="ECO:0000256" key="5">
    <source>
        <dbReference type="SAM" id="MobiDB-lite"/>
    </source>
</evidence>
<dbReference type="InterPro" id="IPR045058">
    <property type="entry name" value="GIMA/IAN/Toc"/>
</dbReference>
<protein>
    <recommendedName>
        <fullName evidence="6">AIG1-type G domain-containing protein</fullName>
    </recommendedName>
</protein>
<dbReference type="AlphaFoldDB" id="A0AA88YJ69"/>
<keyword evidence="3" id="KW-0342">GTP-binding</keyword>
<evidence type="ECO:0000259" key="6">
    <source>
        <dbReference type="PROSITE" id="PS51720"/>
    </source>
</evidence>
<keyword evidence="2" id="KW-0547">Nucleotide-binding</keyword>
<keyword evidence="8" id="KW-1185">Reference proteome</keyword>
<feature type="coiled-coil region" evidence="4">
    <location>
        <begin position="780"/>
        <end position="858"/>
    </location>
</feature>
<feature type="compositionally biased region" description="Polar residues" evidence="5">
    <location>
        <begin position="1"/>
        <end position="10"/>
    </location>
</feature>
<sequence>MTGPVQTSLEKTGPRPPVLSECQSDSSGDNIHELAQPAEHGLYNYQSDEISRLHRKLLYTTIAIEYLHETVDDGRQKLRFVAAYKQYSRTPIEDSLEDVDDILQDLERRGLLGIGNYKILKDIVQFNVKIIEEIEKTEIAIRQIGGTVTPHTDNGCDIYLVAEVENSTTNEDEWKSASVAIKKIQLDLQSHHIKITPQDSHHFEWFSRNLEIHLNLMKESNAILRLCKADGEDERIKNFVELAKASKEKLISNDDSFHEFSIRWRTLNKLMIENCKLIAFLQGKGAEFEGYIQSSLFVFLSFRSLEMLDSFWNDYKSGSLNREMRNAFFTDGGPENENQALRLNLSEENYHRYRRFLENQLRTGHDEAAGGDTQQEEPTSTTNEDIITVSTDMSSGEHKATTSHSNVSSARSPPAKRIRKAEGQIGKHVNKQAESTEEEIRIVSLGKTGTGKSSTDVKKQAESTEEEIRIACLGKTGAGKSSTGNLLFGAKNVNKQAESTEEEIRIASLGKTGAGKSSTDVKKQAQSMEEEIRIVLLGKTGAGKSSTGNLLLGARKFQTGFSPISVSKQCGREEVTKNDKKYIIIDTPGFFDTRDIDEGQLNAEISRCIGLTSPGPHVLLYIQAPNRCTKEEESSIQEFLKVFGEDACKHMILVYVRKDEFEQNKVTFENYLKMLPKFWTKFISMCENRVLCIKNNNMESTEAECLRSEIDKLVSKNKRNYFHHDFSIGNKMHLDSGEKMFSSDEDKGSKKQFASTSKNIEGKMEKGVQYLIKYQADKEIGFLKHQLSLKQEELKQMQKEHDETLWQTKERARSNFESELRRREVECQRLQAQLETKLRRHEAECQRLQAQFETEQLRRREAEFQARLERERRGSRFSFLWHHFL</sequence>
<evidence type="ECO:0000313" key="7">
    <source>
        <dbReference type="EMBL" id="KAK3100464.1"/>
    </source>
</evidence>
<dbReference type="SUPFAM" id="SSF52540">
    <property type="entry name" value="P-loop containing nucleoside triphosphate hydrolases"/>
    <property type="match status" value="2"/>
</dbReference>
<comment type="caution">
    <text evidence="7">The sequence shown here is derived from an EMBL/GenBank/DDBJ whole genome shotgun (WGS) entry which is preliminary data.</text>
</comment>
<dbReference type="InterPro" id="IPR027417">
    <property type="entry name" value="P-loop_NTPase"/>
</dbReference>
<evidence type="ECO:0000256" key="4">
    <source>
        <dbReference type="SAM" id="Coils"/>
    </source>
</evidence>
<evidence type="ECO:0000256" key="3">
    <source>
        <dbReference type="ARBA" id="ARBA00023134"/>
    </source>
</evidence>
<dbReference type="PANTHER" id="PTHR10903">
    <property type="entry name" value="GTPASE, IMAP FAMILY MEMBER-RELATED"/>
    <property type="match status" value="1"/>
</dbReference>
<dbReference type="InterPro" id="IPR006703">
    <property type="entry name" value="G_AIG1"/>
</dbReference>
<comment type="similarity">
    <text evidence="1">Belongs to the TRAFAC class TrmE-Era-EngA-EngB-Septin-like GTPase superfamily. AIG1/Toc34/Toc159-like paraseptin GTPase family. IAN subfamily.</text>
</comment>
<dbReference type="Pfam" id="PF04548">
    <property type="entry name" value="AIG1"/>
    <property type="match status" value="1"/>
</dbReference>
<reference evidence="7" key="1">
    <citation type="submission" date="2019-08" db="EMBL/GenBank/DDBJ databases">
        <title>The improved chromosome-level genome for the pearl oyster Pinctada fucata martensii using PacBio sequencing and Hi-C.</title>
        <authorList>
            <person name="Zheng Z."/>
        </authorList>
    </citation>
    <scope>NUCLEOTIDE SEQUENCE</scope>
    <source>
        <strain evidence="7">ZZ-2019</strain>
        <tissue evidence="7">Adductor muscle</tissue>
    </source>
</reference>
<feature type="region of interest" description="Disordered" evidence="5">
    <location>
        <begin position="365"/>
        <end position="384"/>
    </location>
</feature>
<feature type="compositionally biased region" description="Polar residues" evidence="5">
    <location>
        <begin position="372"/>
        <end position="384"/>
    </location>
</feature>
<organism evidence="7 8">
    <name type="scientific">Pinctada imbricata</name>
    <name type="common">Atlantic pearl-oyster</name>
    <name type="synonym">Pinctada martensii</name>
    <dbReference type="NCBI Taxonomy" id="66713"/>
    <lineage>
        <taxon>Eukaryota</taxon>
        <taxon>Metazoa</taxon>
        <taxon>Spiralia</taxon>
        <taxon>Lophotrochozoa</taxon>
        <taxon>Mollusca</taxon>
        <taxon>Bivalvia</taxon>
        <taxon>Autobranchia</taxon>
        <taxon>Pteriomorphia</taxon>
        <taxon>Pterioida</taxon>
        <taxon>Pterioidea</taxon>
        <taxon>Pteriidae</taxon>
        <taxon>Pinctada</taxon>
    </lineage>
</organism>
<evidence type="ECO:0000313" key="8">
    <source>
        <dbReference type="Proteomes" id="UP001186944"/>
    </source>
</evidence>
<dbReference type="Proteomes" id="UP001186944">
    <property type="component" value="Unassembled WGS sequence"/>
</dbReference>
<accession>A0AA88YJ69</accession>
<proteinExistence type="inferred from homology"/>
<gene>
    <name evidence="7" type="ORF">FSP39_020475</name>
</gene>
<dbReference type="PROSITE" id="PS51720">
    <property type="entry name" value="G_AIG1"/>
    <property type="match status" value="1"/>
</dbReference>